<evidence type="ECO:0000313" key="2">
    <source>
        <dbReference type="Proteomes" id="UP001201812"/>
    </source>
</evidence>
<reference evidence="1" key="1">
    <citation type="submission" date="2022-01" db="EMBL/GenBank/DDBJ databases">
        <title>Genome Sequence Resource for Two Populations of Ditylenchus destructor, the Migratory Endoparasitic Phytonematode.</title>
        <authorList>
            <person name="Zhang H."/>
            <person name="Lin R."/>
            <person name="Xie B."/>
        </authorList>
    </citation>
    <scope>NUCLEOTIDE SEQUENCE</scope>
    <source>
        <strain evidence="1">BazhouSP</strain>
    </source>
</reference>
<sequence>MKFVVKLCENHLMKKSKLSVKTKIEASDMFHLPNVMRKCLSGVRSAEPLLSLIEDRDFMCGLSKETQNKIRQEIVGNWARRN</sequence>
<protein>
    <submittedName>
        <fullName evidence="1">Uncharacterized protein</fullName>
    </submittedName>
</protein>
<accession>A0AAD4R588</accession>
<dbReference type="AlphaFoldDB" id="A0AAD4R588"/>
<dbReference type="Proteomes" id="UP001201812">
    <property type="component" value="Unassembled WGS sequence"/>
</dbReference>
<name>A0AAD4R588_9BILA</name>
<organism evidence="1 2">
    <name type="scientific">Ditylenchus destructor</name>
    <dbReference type="NCBI Taxonomy" id="166010"/>
    <lineage>
        <taxon>Eukaryota</taxon>
        <taxon>Metazoa</taxon>
        <taxon>Ecdysozoa</taxon>
        <taxon>Nematoda</taxon>
        <taxon>Chromadorea</taxon>
        <taxon>Rhabditida</taxon>
        <taxon>Tylenchina</taxon>
        <taxon>Tylenchomorpha</taxon>
        <taxon>Sphaerularioidea</taxon>
        <taxon>Anguinidae</taxon>
        <taxon>Anguininae</taxon>
        <taxon>Ditylenchus</taxon>
    </lineage>
</organism>
<comment type="caution">
    <text evidence="1">The sequence shown here is derived from an EMBL/GenBank/DDBJ whole genome shotgun (WGS) entry which is preliminary data.</text>
</comment>
<gene>
    <name evidence="1" type="ORF">DdX_03884</name>
</gene>
<dbReference type="EMBL" id="JAKKPZ010000003">
    <property type="protein sequence ID" value="KAI1723713.1"/>
    <property type="molecule type" value="Genomic_DNA"/>
</dbReference>
<keyword evidence="2" id="KW-1185">Reference proteome</keyword>
<evidence type="ECO:0000313" key="1">
    <source>
        <dbReference type="EMBL" id="KAI1723713.1"/>
    </source>
</evidence>
<proteinExistence type="predicted"/>